<dbReference type="Proteomes" id="UP001370348">
    <property type="component" value="Chromosome"/>
</dbReference>
<keyword evidence="2" id="KW-1185">Reference proteome</keyword>
<sequence length="287" mass="31598">MEPHTAPEALRIAILLMVVVAFLSPRTVFAQSFFSPNDPDIDPDRLERMEFGRRGSSWFSVAGYTQNRDGQTRDVGAIASLELPLDRLAFHQAARPLVKGALATAPSVPTGTFSATSLPVTRDVARSAVTAAWHAAGLGANDAKVDALASRARWSALFPETRLRMARQIDETARIDSNAAGPRTTDSAGANLWLEARLAWRLDKILYADDEPAFERMRFERHDARTRLAARVLTLLGQWQRAWVDARLSAPDSSESLETGLRLSDAEAALDVITGSWFGRWRASLDK</sequence>
<gene>
    <name evidence="1" type="ORF">LZC94_05545</name>
</gene>
<proteinExistence type="predicted"/>
<protein>
    <submittedName>
        <fullName evidence="1">Uncharacterized protein</fullName>
    </submittedName>
</protein>
<accession>A0ABZ2M4M3</accession>
<reference evidence="1 2" key="1">
    <citation type="submission" date="2021-12" db="EMBL/GenBank/DDBJ databases">
        <title>Discovery of the Pendulisporaceae a myxobacterial family with distinct sporulation behavior and unique specialized metabolism.</title>
        <authorList>
            <person name="Garcia R."/>
            <person name="Popoff A."/>
            <person name="Bader C.D."/>
            <person name="Loehr J."/>
            <person name="Walesch S."/>
            <person name="Walt C."/>
            <person name="Boldt J."/>
            <person name="Bunk B."/>
            <person name="Haeckl F.J.F.P.J."/>
            <person name="Gunesch A.P."/>
            <person name="Birkelbach J."/>
            <person name="Nuebel U."/>
            <person name="Pietschmann T."/>
            <person name="Bach T."/>
            <person name="Mueller R."/>
        </authorList>
    </citation>
    <scope>NUCLEOTIDE SEQUENCE [LARGE SCALE GENOMIC DNA]</scope>
    <source>
        <strain evidence="1 2">MSr11954</strain>
    </source>
</reference>
<evidence type="ECO:0000313" key="1">
    <source>
        <dbReference type="EMBL" id="WXB16739.1"/>
    </source>
</evidence>
<name>A0ABZ2M4M3_9BACT</name>
<dbReference type="RefSeq" id="WP_394826369.1">
    <property type="nucleotide sequence ID" value="NZ_CP089984.1"/>
</dbReference>
<dbReference type="EMBL" id="CP089984">
    <property type="protein sequence ID" value="WXB16739.1"/>
    <property type="molecule type" value="Genomic_DNA"/>
</dbReference>
<evidence type="ECO:0000313" key="2">
    <source>
        <dbReference type="Proteomes" id="UP001370348"/>
    </source>
</evidence>
<organism evidence="1 2">
    <name type="scientific">Pendulispora albinea</name>
    <dbReference type="NCBI Taxonomy" id="2741071"/>
    <lineage>
        <taxon>Bacteria</taxon>
        <taxon>Pseudomonadati</taxon>
        <taxon>Myxococcota</taxon>
        <taxon>Myxococcia</taxon>
        <taxon>Myxococcales</taxon>
        <taxon>Sorangiineae</taxon>
        <taxon>Pendulisporaceae</taxon>
        <taxon>Pendulispora</taxon>
    </lineage>
</organism>